<reference evidence="1 2" key="1">
    <citation type="submission" date="2018-10" db="EMBL/GenBank/DDBJ databases">
        <authorList>
            <person name="Ekblom R."/>
            <person name="Jareborg N."/>
        </authorList>
    </citation>
    <scope>NUCLEOTIDE SEQUENCE [LARGE SCALE GENOMIC DNA]</scope>
    <source>
        <tissue evidence="1">Muscle</tissue>
    </source>
</reference>
<keyword evidence="2" id="KW-1185">Reference proteome</keyword>
<comment type="caution">
    <text evidence="1">The sequence shown here is derived from an EMBL/GenBank/DDBJ whole genome shotgun (WGS) entry which is preliminary data.</text>
</comment>
<gene>
    <name evidence="1" type="ORF">BN2614_LOCUS2</name>
</gene>
<evidence type="ECO:0000313" key="1">
    <source>
        <dbReference type="EMBL" id="VCW66603.1"/>
    </source>
</evidence>
<evidence type="ECO:0000313" key="2">
    <source>
        <dbReference type="Proteomes" id="UP000269945"/>
    </source>
</evidence>
<dbReference type="AlphaFoldDB" id="A0A9X9LF28"/>
<name>A0A9X9LF28_GULGU</name>
<dbReference type="EMBL" id="CYRY02001935">
    <property type="protein sequence ID" value="VCW66603.1"/>
    <property type="molecule type" value="Genomic_DNA"/>
</dbReference>
<dbReference type="Proteomes" id="UP000269945">
    <property type="component" value="Unassembled WGS sequence"/>
</dbReference>
<accession>A0A9X9LF28</accession>
<protein>
    <submittedName>
        <fullName evidence="1">Uncharacterized protein</fullName>
    </submittedName>
</protein>
<feature type="non-terminal residue" evidence="1">
    <location>
        <position position="1"/>
    </location>
</feature>
<organism evidence="1 2">
    <name type="scientific">Gulo gulo</name>
    <name type="common">Wolverine</name>
    <name type="synonym">Gluton</name>
    <dbReference type="NCBI Taxonomy" id="48420"/>
    <lineage>
        <taxon>Eukaryota</taxon>
        <taxon>Metazoa</taxon>
        <taxon>Chordata</taxon>
        <taxon>Craniata</taxon>
        <taxon>Vertebrata</taxon>
        <taxon>Euteleostomi</taxon>
        <taxon>Mammalia</taxon>
        <taxon>Eutheria</taxon>
        <taxon>Laurasiatheria</taxon>
        <taxon>Carnivora</taxon>
        <taxon>Caniformia</taxon>
        <taxon>Musteloidea</taxon>
        <taxon>Mustelidae</taxon>
        <taxon>Guloninae</taxon>
        <taxon>Gulo</taxon>
    </lineage>
</organism>
<proteinExistence type="predicted"/>
<sequence>SEEAGACRQRRYREKPRAGGWRDRFVCCVHSAGGASSAETRLGEVGGRSNLNIPTLPWLKSLLCSP</sequence>